<reference evidence="3" key="1">
    <citation type="journal article" date="2019" name="Int. J. Syst. Evol. Microbiol.">
        <title>The Global Catalogue of Microorganisms (GCM) 10K type strain sequencing project: providing services to taxonomists for standard genome sequencing and annotation.</title>
        <authorList>
            <consortium name="The Broad Institute Genomics Platform"/>
            <consortium name="The Broad Institute Genome Sequencing Center for Infectious Disease"/>
            <person name="Wu L."/>
            <person name="Ma J."/>
        </authorList>
    </citation>
    <scope>NUCLEOTIDE SEQUENCE [LARGE SCALE GENOMIC DNA]</scope>
    <source>
        <strain evidence="3">JCM 11117</strain>
    </source>
</reference>
<dbReference type="InterPro" id="IPR028037">
    <property type="entry name" value="Antitoxin_Rv0909/MT0933"/>
</dbReference>
<dbReference type="Proteomes" id="UP001499967">
    <property type="component" value="Unassembled WGS sequence"/>
</dbReference>
<dbReference type="EMBL" id="BAAAHP010000106">
    <property type="protein sequence ID" value="GAA0942027.1"/>
    <property type="molecule type" value="Genomic_DNA"/>
</dbReference>
<evidence type="ECO:0000256" key="1">
    <source>
        <dbReference type="SAM" id="MobiDB-lite"/>
    </source>
</evidence>
<proteinExistence type="predicted"/>
<feature type="compositionally biased region" description="Polar residues" evidence="1">
    <location>
        <begin position="95"/>
        <end position="104"/>
    </location>
</feature>
<comment type="caution">
    <text evidence="2">The sequence shown here is derived from an EMBL/GenBank/DDBJ whole genome shotgun (WGS) entry which is preliminary data.</text>
</comment>
<feature type="region of interest" description="Disordered" evidence="1">
    <location>
        <begin position="69"/>
        <end position="128"/>
    </location>
</feature>
<organism evidence="2 3">
    <name type="scientific">Pseudonocardia zijingensis</name>
    <dbReference type="NCBI Taxonomy" id="153376"/>
    <lineage>
        <taxon>Bacteria</taxon>
        <taxon>Bacillati</taxon>
        <taxon>Actinomycetota</taxon>
        <taxon>Actinomycetes</taxon>
        <taxon>Pseudonocardiales</taxon>
        <taxon>Pseudonocardiaceae</taxon>
        <taxon>Pseudonocardia</taxon>
    </lineage>
</organism>
<keyword evidence="3" id="KW-1185">Reference proteome</keyword>
<gene>
    <name evidence="2" type="ORF">GCM10009559_37920</name>
</gene>
<dbReference type="RefSeq" id="WP_343942786.1">
    <property type="nucleotide sequence ID" value="NZ_BAAAHP010000106.1"/>
</dbReference>
<dbReference type="Pfam" id="PF14013">
    <property type="entry name" value="MT0933_antitox"/>
    <property type="match status" value="1"/>
</dbReference>
<evidence type="ECO:0000313" key="3">
    <source>
        <dbReference type="Proteomes" id="UP001499967"/>
    </source>
</evidence>
<evidence type="ECO:0008006" key="4">
    <source>
        <dbReference type="Google" id="ProtNLM"/>
    </source>
</evidence>
<evidence type="ECO:0000313" key="2">
    <source>
        <dbReference type="EMBL" id="GAA0942027.1"/>
    </source>
</evidence>
<accession>A0ABP4AZ13</accession>
<sequence>MALIKRLALLATAAEAARRYAKSNPDKAAKYLDQAAEFVDKQTKGKYSGQIRGVADKAKGLAGIRQAPGFGAAGNGHTQGYEQNAGFGKTADYSAPQSPQQTQPGKAGFSEPPPAQPGTAGFSEPPKS</sequence>
<protein>
    <recommendedName>
        <fullName evidence="4">Antitoxin protein of toxin-antitoxin system</fullName>
    </recommendedName>
</protein>
<name>A0ABP4AZ13_9PSEU</name>